<keyword evidence="2" id="KW-0808">Transferase</keyword>
<accession>A0ABT8EAT0</accession>
<sequence length="202" mass="24343">MREQEFDALLSIETVGDQKWFYPASHYHRYEPTPYAALEELAAHYELKSTDRLVDFGCGKGRVSFYMNHFQQASVIGVEMNEEFYQEALKNMKQYVEKHHKRRDDIYFHLGLAQEYPVHPEDNRFYFFNPFSMPIFMKVISNILLSVEDSPREVELILYYATEEYTYFLDDQTAFELKEEVRLNNLYEKNPYEKFLIYKLNI</sequence>
<dbReference type="RefSeq" id="WP_290401148.1">
    <property type="nucleotide sequence ID" value="NZ_JAUHLN010000004.1"/>
</dbReference>
<dbReference type="Gene3D" id="3.40.50.150">
    <property type="entry name" value="Vaccinia Virus protein VP39"/>
    <property type="match status" value="1"/>
</dbReference>
<dbReference type="Proteomes" id="UP001168694">
    <property type="component" value="Unassembled WGS sequence"/>
</dbReference>
<reference evidence="2" key="1">
    <citation type="submission" date="2023-06" db="EMBL/GenBank/DDBJ databases">
        <title>Draft Genome Sequences of Representative Paenibacillus Polymyxa, Bacillus cereus, Fictibacillus sp., and Brevibacillus agri Strains Isolated from Amazonian Dark Earth.</title>
        <authorList>
            <person name="Pellegrinetti T.A."/>
            <person name="Cunha I.C.M."/>
            <person name="Chaves M.G."/>
            <person name="Freitas A.S."/>
            <person name="Silva A.V.R."/>
            <person name="Tsai S.M."/>
            <person name="Mendes L.W."/>
        </authorList>
    </citation>
    <scope>NUCLEOTIDE SEQUENCE</scope>
    <source>
        <strain evidence="2">CENA-BCM004</strain>
    </source>
</reference>
<dbReference type="InterPro" id="IPR025714">
    <property type="entry name" value="Methyltranfer_dom"/>
</dbReference>
<proteinExistence type="predicted"/>
<keyword evidence="2" id="KW-0489">Methyltransferase</keyword>
<dbReference type="GO" id="GO:0032259">
    <property type="term" value="P:methylation"/>
    <property type="evidence" value="ECO:0007669"/>
    <property type="project" value="UniProtKB-KW"/>
</dbReference>
<evidence type="ECO:0000313" key="2">
    <source>
        <dbReference type="EMBL" id="MDN4075030.1"/>
    </source>
</evidence>
<dbReference type="SUPFAM" id="SSF53335">
    <property type="entry name" value="S-adenosyl-L-methionine-dependent methyltransferases"/>
    <property type="match status" value="1"/>
</dbReference>
<dbReference type="CDD" id="cd02440">
    <property type="entry name" value="AdoMet_MTases"/>
    <property type="match status" value="1"/>
</dbReference>
<organism evidence="2 3">
    <name type="scientific">Fictibacillus terranigra</name>
    <dbReference type="NCBI Taxonomy" id="3058424"/>
    <lineage>
        <taxon>Bacteria</taxon>
        <taxon>Bacillati</taxon>
        <taxon>Bacillota</taxon>
        <taxon>Bacilli</taxon>
        <taxon>Bacillales</taxon>
        <taxon>Fictibacillaceae</taxon>
        <taxon>Fictibacillus</taxon>
    </lineage>
</organism>
<name>A0ABT8EAT0_9BACL</name>
<evidence type="ECO:0000259" key="1">
    <source>
        <dbReference type="Pfam" id="PF13847"/>
    </source>
</evidence>
<dbReference type="InterPro" id="IPR029063">
    <property type="entry name" value="SAM-dependent_MTases_sf"/>
</dbReference>
<feature type="domain" description="Methyltransferase" evidence="1">
    <location>
        <begin position="48"/>
        <end position="125"/>
    </location>
</feature>
<evidence type="ECO:0000313" key="3">
    <source>
        <dbReference type="Proteomes" id="UP001168694"/>
    </source>
</evidence>
<comment type="caution">
    <text evidence="2">The sequence shown here is derived from an EMBL/GenBank/DDBJ whole genome shotgun (WGS) entry which is preliminary data.</text>
</comment>
<dbReference type="EMBL" id="JAUHLN010000004">
    <property type="protein sequence ID" value="MDN4075030.1"/>
    <property type="molecule type" value="Genomic_DNA"/>
</dbReference>
<dbReference type="GO" id="GO:0008168">
    <property type="term" value="F:methyltransferase activity"/>
    <property type="evidence" value="ECO:0007669"/>
    <property type="project" value="UniProtKB-KW"/>
</dbReference>
<gene>
    <name evidence="2" type="ORF">QYF49_18835</name>
</gene>
<keyword evidence="3" id="KW-1185">Reference proteome</keyword>
<dbReference type="Pfam" id="PF13847">
    <property type="entry name" value="Methyltransf_31"/>
    <property type="match status" value="1"/>
</dbReference>
<protein>
    <submittedName>
        <fullName evidence="2">Methyltransferase</fullName>
    </submittedName>
</protein>